<dbReference type="PROSITE" id="PS00194">
    <property type="entry name" value="THIOREDOXIN_1"/>
    <property type="match status" value="1"/>
</dbReference>
<evidence type="ECO:0000256" key="6">
    <source>
        <dbReference type="ARBA" id="ARBA00022782"/>
    </source>
</evidence>
<evidence type="ECO:0000256" key="7">
    <source>
        <dbReference type="ARBA" id="ARBA00022871"/>
    </source>
</evidence>
<dbReference type="Gene3D" id="3.40.30.10">
    <property type="entry name" value="Glutaredoxin"/>
    <property type="match status" value="1"/>
</dbReference>
<keyword evidence="8" id="KW-0333">Golgi apparatus</keyword>
<reference evidence="15 16" key="1">
    <citation type="journal article" date="2020" name="Nature">
        <title>Six reference-quality genomes reveal evolution of bat adaptations.</title>
        <authorList>
            <person name="Jebb D."/>
            <person name="Huang Z."/>
            <person name="Pippel M."/>
            <person name="Hughes G.M."/>
            <person name="Lavrichenko K."/>
            <person name="Devanna P."/>
            <person name="Winkler S."/>
            <person name="Jermiin L.S."/>
            <person name="Skirmuntt E.C."/>
            <person name="Katzourakis A."/>
            <person name="Burkitt-Gray L."/>
            <person name="Ray D.A."/>
            <person name="Sullivan K.A.M."/>
            <person name="Roscito J.G."/>
            <person name="Kirilenko B.M."/>
            <person name="Davalos L.M."/>
            <person name="Corthals A.P."/>
            <person name="Power M.L."/>
            <person name="Jones G."/>
            <person name="Ransome R.D."/>
            <person name="Dechmann D.K.N."/>
            <person name="Locatelli A.G."/>
            <person name="Puechmaille S.J."/>
            <person name="Fedrigo O."/>
            <person name="Jarvis E.D."/>
            <person name="Hiller M."/>
            <person name="Vernes S.C."/>
            <person name="Myers E.W."/>
            <person name="Teeling E.C."/>
        </authorList>
    </citation>
    <scope>NUCLEOTIDE SEQUENCE [LARGE SCALE GENOMIC DNA]</scope>
    <source>
        <strain evidence="15">MPipKuh1</strain>
        <tissue evidence="15">Flight muscle</tissue>
    </source>
</reference>
<dbReference type="Pfam" id="PF00085">
    <property type="entry name" value="Thioredoxin"/>
    <property type="match status" value="1"/>
</dbReference>
<dbReference type="GO" id="GO:0007283">
    <property type="term" value="P:spermatogenesis"/>
    <property type="evidence" value="ECO:0007669"/>
    <property type="project" value="UniProtKB-KW"/>
</dbReference>
<evidence type="ECO:0000313" key="15">
    <source>
        <dbReference type="EMBL" id="KAF6332299.1"/>
    </source>
</evidence>
<keyword evidence="10" id="KW-0676">Redox-active center</keyword>
<evidence type="ECO:0000256" key="8">
    <source>
        <dbReference type="ARBA" id="ARBA00023034"/>
    </source>
</evidence>
<dbReference type="AlphaFoldDB" id="A0A7J7W4E0"/>
<keyword evidence="9" id="KW-1015">Disulfide bond</keyword>
<dbReference type="InterPro" id="IPR013766">
    <property type="entry name" value="Thioredoxin_domain"/>
</dbReference>
<comment type="subcellular location">
    <subcellularLocation>
        <location evidence="1">Cytoplasm</location>
    </subcellularLocation>
    <subcellularLocation>
        <location evidence="2">Golgi apparatus</location>
    </subcellularLocation>
</comment>
<gene>
    <name evidence="15" type="ORF">mPipKuh1_018307</name>
</gene>
<keyword evidence="6" id="KW-0221">Differentiation</keyword>
<comment type="caution">
    <text evidence="15">The sequence shown here is derived from an EMBL/GenBank/DDBJ whole genome shotgun (WGS) entry which is preliminary data.</text>
</comment>
<keyword evidence="5" id="KW-0963">Cytoplasm</keyword>
<protein>
    <recommendedName>
        <fullName evidence="12">Thioredoxin domain-containing protein 8</fullName>
    </recommendedName>
    <alternativeName>
        <fullName evidence="13">Spermatid-specific thioredoxin-3</fullName>
    </alternativeName>
</protein>
<comment type="similarity">
    <text evidence="3">Belongs to the thioredoxin family.</text>
</comment>
<evidence type="ECO:0000259" key="14">
    <source>
        <dbReference type="PROSITE" id="PS51352"/>
    </source>
</evidence>
<organism evidence="15 16">
    <name type="scientific">Pipistrellus kuhlii</name>
    <name type="common">Kuhl's pipistrelle</name>
    <dbReference type="NCBI Taxonomy" id="59472"/>
    <lineage>
        <taxon>Eukaryota</taxon>
        <taxon>Metazoa</taxon>
        <taxon>Chordata</taxon>
        <taxon>Craniata</taxon>
        <taxon>Vertebrata</taxon>
        <taxon>Euteleostomi</taxon>
        <taxon>Mammalia</taxon>
        <taxon>Eutheria</taxon>
        <taxon>Laurasiatheria</taxon>
        <taxon>Chiroptera</taxon>
        <taxon>Yangochiroptera</taxon>
        <taxon>Vespertilionidae</taxon>
        <taxon>Pipistrellus</taxon>
    </lineage>
</organism>
<name>A0A7J7W4E0_PIPKU</name>
<evidence type="ECO:0000256" key="11">
    <source>
        <dbReference type="ARBA" id="ARBA00054596"/>
    </source>
</evidence>
<proteinExistence type="inferred from homology"/>
<dbReference type="CDD" id="cd02947">
    <property type="entry name" value="TRX_family"/>
    <property type="match status" value="1"/>
</dbReference>
<dbReference type="FunFam" id="3.40.30.10:FF:000262">
    <property type="entry name" value="Thioredoxin domain containing 8"/>
    <property type="match status" value="1"/>
</dbReference>
<dbReference type="PROSITE" id="PS51352">
    <property type="entry name" value="THIOREDOXIN_2"/>
    <property type="match status" value="1"/>
</dbReference>
<dbReference type="EMBL" id="JACAGB010000012">
    <property type="protein sequence ID" value="KAF6332299.1"/>
    <property type="molecule type" value="Genomic_DNA"/>
</dbReference>
<comment type="function">
    <text evidence="11">May be required for post-translational modifications of proteins required for acrosomal biogenesis. May act by reducing disulfide bonds within the sperm.</text>
</comment>
<evidence type="ECO:0000256" key="4">
    <source>
        <dbReference type="ARBA" id="ARBA00022473"/>
    </source>
</evidence>
<evidence type="ECO:0000256" key="13">
    <source>
        <dbReference type="ARBA" id="ARBA00080019"/>
    </source>
</evidence>
<evidence type="ECO:0000256" key="12">
    <source>
        <dbReference type="ARBA" id="ARBA00068133"/>
    </source>
</evidence>
<dbReference type="SUPFAM" id="SSF52833">
    <property type="entry name" value="Thioredoxin-like"/>
    <property type="match status" value="1"/>
</dbReference>
<dbReference type="PANTHER" id="PTHR46115">
    <property type="entry name" value="THIOREDOXIN-LIKE PROTEIN 1"/>
    <property type="match status" value="1"/>
</dbReference>
<sequence>MMQYIKDEEELKTLLKSAGCKLVVVEFSAKWCGPCKKICPLVHAMSLHYQNVLFANVDVDDSRDLAHICNVRVIPTFQFYKQSKKVNLFTRIKRAICCYRSGDERKPIFEFCGADASKLELKIQELM</sequence>
<dbReference type="InterPro" id="IPR036249">
    <property type="entry name" value="Thioredoxin-like_sf"/>
</dbReference>
<dbReference type="InterPro" id="IPR017937">
    <property type="entry name" value="Thioredoxin_CS"/>
</dbReference>
<accession>A0A7J7W4E0</accession>
<evidence type="ECO:0000256" key="10">
    <source>
        <dbReference type="ARBA" id="ARBA00023284"/>
    </source>
</evidence>
<keyword evidence="16" id="KW-1185">Reference proteome</keyword>
<feature type="domain" description="Thioredoxin" evidence="14">
    <location>
        <begin position="1"/>
        <end position="127"/>
    </location>
</feature>
<evidence type="ECO:0000256" key="2">
    <source>
        <dbReference type="ARBA" id="ARBA00004555"/>
    </source>
</evidence>
<evidence type="ECO:0000256" key="5">
    <source>
        <dbReference type="ARBA" id="ARBA00022490"/>
    </source>
</evidence>
<dbReference type="GO" id="GO:0030154">
    <property type="term" value="P:cell differentiation"/>
    <property type="evidence" value="ECO:0007669"/>
    <property type="project" value="UniProtKB-KW"/>
</dbReference>
<evidence type="ECO:0000256" key="9">
    <source>
        <dbReference type="ARBA" id="ARBA00023157"/>
    </source>
</evidence>
<evidence type="ECO:0000256" key="1">
    <source>
        <dbReference type="ARBA" id="ARBA00004496"/>
    </source>
</evidence>
<keyword evidence="4" id="KW-0217">Developmental protein</keyword>
<dbReference type="PRINTS" id="PR00421">
    <property type="entry name" value="THIOREDOXIN"/>
</dbReference>
<keyword evidence="7" id="KW-0744">Spermatogenesis</keyword>
<dbReference type="Proteomes" id="UP000558488">
    <property type="component" value="Unassembled WGS sequence"/>
</dbReference>
<dbReference type="GO" id="GO:0005794">
    <property type="term" value="C:Golgi apparatus"/>
    <property type="evidence" value="ECO:0007669"/>
    <property type="project" value="UniProtKB-SubCell"/>
</dbReference>
<evidence type="ECO:0000313" key="16">
    <source>
        <dbReference type="Proteomes" id="UP000558488"/>
    </source>
</evidence>
<evidence type="ECO:0000256" key="3">
    <source>
        <dbReference type="ARBA" id="ARBA00008987"/>
    </source>
</evidence>